<organism evidence="1 2">
    <name type="scientific">Amycolatopsis rhabdoformis</name>
    <dbReference type="NCBI Taxonomy" id="1448059"/>
    <lineage>
        <taxon>Bacteria</taxon>
        <taxon>Bacillati</taxon>
        <taxon>Actinomycetota</taxon>
        <taxon>Actinomycetes</taxon>
        <taxon>Pseudonocardiales</taxon>
        <taxon>Pseudonocardiaceae</taxon>
        <taxon>Amycolatopsis</taxon>
    </lineage>
</organism>
<evidence type="ECO:0000313" key="1">
    <source>
        <dbReference type="EMBL" id="WSE34684.1"/>
    </source>
</evidence>
<protein>
    <recommendedName>
        <fullName evidence="3">Dihydrodiol dehydrogenase</fullName>
    </recommendedName>
</protein>
<accession>A0ABZ1IMA9</accession>
<sequence length="101" mass="11048">MSTTGGGDDRRNGAEGLPIEDILAALEPDPDRVVVRNEFAVVGVTLRRSGGGRSRLRVEDLRTRQAVELDALELESLAWARHDDLSPLLDPSRSRWVGTGE</sequence>
<dbReference type="EMBL" id="CP142149">
    <property type="protein sequence ID" value="WSE34684.1"/>
    <property type="molecule type" value="Genomic_DNA"/>
</dbReference>
<name>A0ABZ1IMA9_9PSEU</name>
<keyword evidence="2" id="KW-1185">Reference proteome</keyword>
<dbReference type="RefSeq" id="WP_326837492.1">
    <property type="nucleotide sequence ID" value="NZ_CP142149.1"/>
</dbReference>
<proteinExistence type="predicted"/>
<reference evidence="1 2" key="1">
    <citation type="journal article" date="2015" name="Int. J. Syst. Evol. Microbiol.">
        <title>Amycolatopsis rhabdoformis sp. nov., an actinomycete isolated from a tropical forest soil.</title>
        <authorList>
            <person name="Souza W.R."/>
            <person name="Silva R.E."/>
            <person name="Goodfellow M."/>
            <person name="Busarakam K."/>
            <person name="Figueiro F.S."/>
            <person name="Ferreira D."/>
            <person name="Rodrigues-Filho E."/>
            <person name="Moraes L.A.B."/>
            <person name="Zucchi T.D."/>
        </authorList>
    </citation>
    <scope>NUCLEOTIDE SEQUENCE [LARGE SCALE GENOMIC DNA]</scope>
    <source>
        <strain evidence="1 2">NCIMB 14900</strain>
    </source>
</reference>
<evidence type="ECO:0008006" key="3">
    <source>
        <dbReference type="Google" id="ProtNLM"/>
    </source>
</evidence>
<evidence type="ECO:0000313" key="2">
    <source>
        <dbReference type="Proteomes" id="UP001330812"/>
    </source>
</evidence>
<gene>
    <name evidence="1" type="ORF">VSH64_21820</name>
</gene>
<dbReference type="Proteomes" id="UP001330812">
    <property type="component" value="Chromosome"/>
</dbReference>